<reference evidence="2" key="2">
    <citation type="submission" date="2025-09" db="UniProtKB">
        <authorList>
            <consortium name="Ensembl"/>
        </authorList>
    </citation>
    <scope>IDENTIFICATION</scope>
</reference>
<dbReference type="Proteomes" id="UP000233080">
    <property type="component" value="Unassembled WGS sequence"/>
</dbReference>
<evidence type="ECO:0000313" key="3">
    <source>
        <dbReference type="Proteomes" id="UP000233080"/>
    </source>
</evidence>
<protein>
    <submittedName>
        <fullName evidence="2">Uncharacterized protein</fullName>
    </submittedName>
</protein>
<name>A0A2K5I9G7_COLAP</name>
<keyword evidence="3" id="KW-1185">Reference proteome</keyword>
<dbReference type="AlphaFoldDB" id="A0A2K5I9G7"/>
<evidence type="ECO:0000313" key="2">
    <source>
        <dbReference type="Ensembl" id="ENSCANP00000013280.1"/>
    </source>
</evidence>
<dbReference type="Ensembl" id="ENSCANT00000036193.1">
    <property type="protein sequence ID" value="ENSCANP00000013280.1"/>
    <property type="gene ID" value="ENSCANG00000030076.1"/>
</dbReference>
<feature type="region of interest" description="Disordered" evidence="1">
    <location>
        <begin position="35"/>
        <end position="68"/>
    </location>
</feature>
<accession>A0A2K5I9G7</accession>
<reference evidence="2" key="1">
    <citation type="submission" date="2025-08" db="UniProtKB">
        <authorList>
            <consortium name="Ensembl"/>
        </authorList>
    </citation>
    <scope>IDENTIFICATION</scope>
</reference>
<dbReference type="OMA" id="GFHHAAC"/>
<proteinExistence type="predicted"/>
<evidence type="ECO:0000256" key="1">
    <source>
        <dbReference type="SAM" id="MobiDB-lite"/>
    </source>
</evidence>
<feature type="compositionally biased region" description="Polar residues" evidence="1">
    <location>
        <begin position="53"/>
        <end position="68"/>
    </location>
</feature>
<sequence length="68" mass="7224">MQMEAETQAGEGEFYVLGQSWSQDPGFHHAACLSRSQPSAPMDRAGLAGVGRKSQTGWGRLDLSSQAG</sequence>
<organism evidence="2 3">
    <name type="scientific">Colobus angolensis palliatus</name>
    <name type="common">Peters' Angolan colobus</name>
    <dbReference type="NCBI Taxonomy" id="336983"/>
    <lineage>
        <taxon>Eukaryota</taxon>
        <taxon>Metazoa</taxon>
        <taxon>Chordata</taxon>
        <taxon>Craniata</taxon>
        <taxon>Vertebrata</taxon>
        <taxon>Euteleostomi</taxon>
        <taxon>Mammalia</taxon>
        <taxon>Eutheria</taxon>
        <taxon>Euarchontoglires</taxon>
        <taxon>Primates</taxon>
        <taxon>Haplorrhini</taxon>
        <taxon>Catarrhini</taxon>
        <taxon>Cercopithecidae</taxon>
        <taxon>Colobinae</taxon>
        <taxon>Colobus</taxon>
    </lineage>
</organism>